<dbReference type="CTD" id="6100771"/>
<feature type="transmembrane region" description="Helical" evidence="1">
    <location>
        <begin position="47"/>
        <end position="76"/>
    </location>
</feature>
<reference evidence="2" key="2">
    <citation type="submission" date="2019-04" db="EMBL/GenBank/DDBJ databases">
        <authorList>
            <person name="Howe K."/>
            <person name="Paulini M."/>
            <person name="Williams G."/>
        </authorList>
    </citation>
    <scope>NUCLEOTIDE SEQUENCE [LARGE SCALE GENOMIC DNA]</scope>
    <source>
        <strain evidence="2">FR3</strain>
    </source>
</reference>
<dbReference type="AlphaFoldDB" id="A0A4E9FHP8"/>
<dbReference type="WBParaSite" id="Bm12980a.1">
    <property type="protein sequence ID" value="Bm12980a.1"/>
    <property type="gene ID" value="WBGene00233241"/>
</dbReference>
<keyword evidence="3" id="KW-1185">Reference proteome</keyword>
<evidence type="ECO:0000313" key="3">
    <source>
        <dbReference type="Proteomes" id="UP000006672"/>
    </source>
</evidence>
<accession>A0A7I4K525</accession>
<dbReference type="OrthoDB" id="5867864at2759"/>
<dbReference type="EMBL" id="CAAKNF010000194">
    <property type="protein sequence ID" value="VIO95789.1"/>
    <property type="molecule type" value="Genomic_DNA"/>
</dbReference>
<dbReference type="Proteomes" id="UP000006672">
    <property type="component" value="Unassembled WGS sequence"/>
</dbReference>
<keyword evidence="1" id="KW-0812">Transmembrane</keyword>
<name>A0A4E9FHP8_BRUMA</name>
<proteinExistence type="predicted"/>
<dbReference type="GeneID" id="6100771"/>
<keyword evidence="1" id="KW-1133">Transmembrane helix</keyword>
<evidence type="ECO:0000313" key="4">
    <source>
        <dbReference type="WBParaSite" id="Bm12980a.1"/>
    </source>
</evidence>
<keyword evidence="1" id="KW-0472">Membrane</keyword>
<evidence type="ECO:0000256" key="1">
    <source>
        <dbReference type="SAM" id="Phobius"/>
    </source>
</evidence>
<dbReference type="KEGG" id="bmy:BM_BM12980"/>
<protein>
    <submittedName>
        <fullName evidence="4">Bm12980</fullName>
    </submittedName>
</protein>
<organism evidence="2">
    <name type="scientific">Brugia malayi</name>
    <name type="common">Filarial nematode worm</name>
    <dbReference type="NCBI Taxonomy" id="6279"/>
    <lineage>
        <taxon>Eukaryota</taxon>
        <taxon>Metazoa</taxon>
        <taxon>Ecdysozoa</taxon>
        <taxon>Nematoda</taxon>
        <taxon>Chromadorea</taxon>
        <taxon>Rhabditida</taxon>
        <taxon>Spirurina</taxon>
        <taxon>Spiruromorpha</taxon>
        <taxon>Filarioidea</taxon>
        <taxon>Onchocercidae</taxon>
        <taxon>Brugia</taxon>
    </lineage>
</organism>
<dbReference type="RefSeq" id="XP_001897318.2">
    <property type="nucleotide sequence ID" value="XM_001897283.2"/>
</dbReference>
<reference evidence="4" key="3">
    <citation type="submission" date="2020-12" db="UniProtKB">
        <authorList>
            <consortium name="WormBaseParasite"/>
        </authorList>
    </citation>
    <scope>IDENTIFICATION</scope>
</reference>
<gene>
    <name evidence="2 4" type="primary">Bm12980</name>
    <name evidence="2" type="ORF">BM_BM12980</name>
</gene>
<accession>A0A4E9FHP8</accession>
<sequence length="257" mass="29639">MNEGNVTKKMKNNECNRCNSKRQNKIAQEVCMHAFPSNSSANSRSTLIIASVLWTIIIVLFQFIHDLLIVMMNYFWNTDNTGAKMKETKGNEIVRKKHETITYYKQRPNTSKMVNNFANVDRYFGMDDVSTYGIDFSPVDSGIGSRPISRANTNETLSECIEESGIIHESFRHRTRKWYNKSDYDQITRRSDSCRASRELTRIRQGSFAPSDLPLNQSLRQELSITRHVTRVRDAHSKRAKSAVAAVRIRKSKSEME</sequence>
<evidence type="ECO:0000313" key="2">
    <source>
        <dbReference type="EMBL" id="VIO95789.1"/>
    </source>
</evidence>
<reference evidence="3" key="1">
    <citation type="journal article" date="2007" name="Science">
        <title>Draft genome of the filarial nematode parasite Brugia malayi.</title>
        <authorList>
            <person name="Ghedin E."/>
            <person name="Wang S."/>
            <person name="Spiro D."/>
            <person name="Caler E."/>
            <person name="Zhao Q."/>
            <person name="Crabtree J."/>
            <person name="Allen J.E."/>
            <person name="Delcher A.L."/>
            <person name="Guiliano D.B."/>
            <person name="Miranda-Saavedra D."/>
            <person name="Angiuoli S.V."/>
            <person name="Creasy T."/>
            <person name="Amedeo P."/>
            <person name="Haas B."/>
            <person name="El-Sayed N.M."/>
            <person name="Wortman J.R."/>
            <person name="Feldblyum T."/>
            <person name="Tallon L."/>
            <person name="Schatz M."/>
            <person name="Shumway M."/>
            <person name="Koo H."/>
            <person name="Salzberg S.L."/>
            <person name="Schobel S."/>
            <person name="Pertea M."/>
            <person name="Pop M."/>
            <person name="White O."/>
            <person name="Barton G.J."/>
            <person name="Carlow C.K."/>
            <person name="Crawford M.J."/>
            <person name="Daub J."/>
            <person name="Dimmic M.W."/>
            <person name="Estes C.F."/>
            <person name="Foster J.M."/>
            <person name="Ganatra M."/>
            <person name="Gregory W.F."/>
            <person name="Johnson N.M."/>
            <person name="Jin J."/>
            <person name="Komuniecki R."/>
            <person name="Korf I."/>
            <person name="Kumar S."/>
            <person name="Laney S."/>
            <person name="Li B.W."/>
            <person name="Li W."/>
            <person name="Lindblom T.H."/>
            <person name="Lustigman S."/>
            <person name="Ma D."/>
            <person name="Maina C.V."/>
            <person name="Martin D.M."/>
            <person name="McCarter J.P."/>
            <person name="McReynolds L."/>
            <person name="Mitreva M."/>
            <person name="Nutman T.B."/>
            <person name="Parkinson J."/>
            <person name="Peregrin-Alvarez J.M."/>
            <person name="Poole C."/>
            <person name="Ren Q."/>
            <person name="Saunders L."/>
            <person name="Sluder A.E."/>
            <person name="Smith K."/>
            <person name="Stanke M."/>
            <person name="Unnasch T.R."/>
            <person name="Ware J."/>
            <person name="Wei A.D."/>
            <person name="Weil G."/>
            <person name="Williams D.J."/>
            <person name="Zhang Y."/>
            <person name="Williams S.A."/>
            <person name="Fraser-Liggett C."/>
            <person name="Slatko B."/>
            <person name="Blaxter M.L."/>
            <person name="Scott A.L."/>
        </authorList>
    </citation>
    <scope>NUCLEOTIDE SEQUENCE</scope>
    <source>
        <strain evidence="3">FR3</strain>
    </source>
</reference>